<gene>
    <name evidence="3" type="ORF">ACJMK2_013658</name>
</gene>
<comment type="caution">
    <text evidence="3">The sequence shown here is derived from an EMBL/GenBank/DDBJ whole genome shotgun (WGS) entry which is preliminary data.</text>
</comment>
<dbReference type="Proteomes" id="UP001634394">
    <property type="component" value="Unassembled WGS sequence"/>
</dbReference>
<evidence type="ECO:0000256" key="1">
    <source>
        <dbReference type="SAM" id="MobiDB-lite"/>
    </source>
</evidence>
<evidence type="ECO:0000259" key="2">
    <source>
        <dbReference type="Pfam" id="PF20478"/>
    </source>
</evidence>
<feature type="region of interest" description="Disordered" evidence="1">
    <location>
        <begin position="27"/>
        <end position="48"/>
    </location>
</feature>
<feature type="compositionally biased region" description="Polar residues" evidence="1">
    <location>
        <begin position="27"/>
        <end position="45"/>
    </location>
</feature>
<sequence>MANCENDFPDFSVSVNIVPYQFEPLLQNNNEEGSDDTSSCSSNDENILPSEEGRLGNTQWCDCGHCQMMNSSSECLCCEEVEVIEKKKGDLTCTTLHESFIANCLNRHVLEVSLYEYMEHHGPLDDNEPIHETYRHIAYRRFVTWIWHRLGRHNRKVLPSCVVSKIRESFPSEEYVGFKYAAP</sequence>
<dbReference type="Pfam" id="PF20478">
    <property type="entry name" value="P2RX7_C"/>
    <property type="match status" value="1"/>
</dbReference>
<dbReference type="PANTHER" id="PTHR36981">
    <property type="entry name" value="ZGC:195170"/>
    <property type="match status" value="1"/>
</dbReference>
<accession>A0ABD3UY69</accession>
<protein>
    <recommendedName>
        <fullName evidence="2">P2X purinoreceptor 7 intracellular domain-containing protein</fullName>
    </recommendedName>
</protein>
<keyword evidence="4" id="KW-1185">Reference proteome</keyword>
<dbReference type="PANTHER" id="PTHR36981:SF1">
    <property type="entry name" value="P2X PURINORECEPTOR 7 INTRACELLULAR DOMAIN-CONTAINING PROTEIN"/>
    <property type="match status" value="1"/>
</dbReference>
<reference evidence="3 4" key="1">
    <citation type="submission" date="2024-11" db="EMBL/GenBank/DDBJ databases">
        <title>Chromosome-level genome assembly of the freshwater bivalve Anodonta woodiana.</title>
        <authorList>
            <person name="Chen X."/>
        </authorList>
    </citation>
    <scope>NUCLEOTIDE SEQUENCE [LARGE SCALE GENOMIC DNA]</scope>
    <source>
        <strain evidence="3">MN2024</strain>
        <tissue evidence="3">Gills</tissue>
    </source>
</reference>
<dbReference type="AlphaFoldDB" id="A0ABD3UY69"/>
<organism evidence="3 4">
    <name type="scientific">Sinanodonta woodiana</name>
    <name type="common">Chinese pond mussel</name>
    <name type="synonym">Anodonta woodiana</name>
    <dbReference type="NCBI Taxonomy" id="1069815"/>
    <lineage>
        <taxon>Eukaryota</taxon>
        <taxon>Metazoa</taxon>
        <taxon>Spiralia</taxon>
        <taxon>Lophotrochozoa</taxon>
        <taxon>Mollusca</taxon>
        <taxon>Bivalvia</taxon>
        <taxon>Autobranchia</taxon>
        <taxon>Heteroconchia</taxon>
        <taxon>Palaeoheterodonta</taxon>
        <taxon>Unionida</taxon>
        <taxon>Unionoidea</taxon>
        <taxon>Unionidae</taxon>
        <taxon>Unioninae</taxon>
        <taxon>Sinanodonta</taxon>
    </lineage>
</organism>
<name>A0ABD3UY69_SINWO</name>
<evidence type="ECO:0000313" key="4">
    <source>
        <dbReference type="Proteomes" id="UP001634394"/>
    </source>
</evidence>
<feature type="domain" description="P2X purinoreceptor 7 intracellular" evidence="2">
    <location>
        <begin position="49"/>
        <end position="179"/>
    </location>
</feature>
<proteinExistence type="predicted"/>
<dbReference type="EMBL" id="JBJQND010000014">
    <property type="protein sequence ID" value="KAL3854387.1"/>
    <property type="molecule type" value="Genomic_DNA"/>
</dbReference>
<dbReference type="InterPro" id="IPR046815">
    <property type="entry name" value="P2RX7_C"/>
</dbReference>
<evidence type="ECO:0000313" key="3">
    <source>
        <dbReference type="EMBL" id="KAL3854387.1"/>
    </source>
</evidence>